<dbReference type="SUPFAM" id="SSF111331">
    <property type="entry name" value="NAD kinase/diacylglycerol kinase-like"/>
    <property type="match status" value="1"/>
</dbReference>
<dbReference type="SMART" id="SM00046">
    <property type="entry name" value="DAGKc"/>
    <property type="match status" value="1"/>
</dbReference>
<comment type="similarity">
    <text evidence="2">Belongs to the diacylglycerol/lipid kinase family.</text>
</comment>
<keyword evidence="3" id="KW-0808">Transferase</keyword>
<evidence type="ECO:0000256" key="5">
    <source>
        <dbReference type="ARBA" id="ARBA00022777"/>
    </source>
</evidence>
<organism evidence="10 11">
    <name type="scientific">Murimonas intestini</name>
    <dbReference type="NCBI Taxonomy" id="1337051"/>
    <lineage>
        <taxon>Bacteria</taxon>
        <taxon>Bacillati</taxon>
        <taxon>Bacillota</taxon>
        <taxon>Clostridia</taxon>
        <taxon>Lachnospirales</taxon>
        <taxon>Lachnospiraceae</taxon>
        <taxon>Murimonas</taxon>
    </lineage>
</organism>
<keyword evidence="11" id="KW-1185">Reference proteome</keyword>
<accession>A0AB73SZT9</accession>
<dbReference type="InterPro" id="IPR045540">
    <property type="entry name" value="YegS/DAGK_C"/>
</dbReference>
<keyword evidence="4" id="KW-0547">Nucleotide-binding</keyword>
<dbReference type="InterPro" id="IPR005218">
    <property type="entry name" value="Diacylglycerol/lipid_kinase"/>
</dbReference>
<dbReference type="Proteomes" id="UP000245412">
    <property type="component" value="Unassembled WGS sequence"/>
</dbReference>
<keyword evidence="5 10" id="KW-0418">Kinase</keyword>
<dbReference type="Gene3D" id="2.60.200.40">
    <property type="match status" value="1"/>
</dbReference>
<feature type="domain" description="DAGKc" evidence="9">
    <location>
        <begin position="1"/>
        <end position="131"/>
    </location>
</feature>
<evidence type="ECO:0000256" key="8">
    <source>
        <dbReference type="ARBA" id="ARBA00023264"/>
    </source>
</evidence>
<dbReference type="NCBIfam" id="TIGR00147">
    <property type="entry name" value="YegS/Rv2252/BmrU family lipid kinase"/>
    <property type="match status" value="1"/>
</dbReference>
<gene>
    <name evidence="10" type="ORF">C7383_11420</name>
</gene>
<keyword evidence="7" id="KW-0444">Lipid biosynthesis</keyword>
<keyword evidence="6" id="KW-0067">ATP-binding</keyword>
<dbReference type="GO" id="GO:0005886">
    <property type="term" value="C:plasma membrane"/>
    <property type="evidence" value="ECO:0007669"/>
    <property type="project" value="TreeGrafter"/>
</dbReference>
<comment type="cofactor">
    <cofactor evidence="1">
        <name>Mg(2+)</name>
        <dbReference type="ChEBI" id="CHEBI:18420"/>
    </cofactor>
</comment>
<proteinExistence type="inferred from homology"/>
<dbReference type="InterPro" id="IPR001206">
    <property type="entry name" value="Diacylglycerol_kinase_cat_dom"/>
</dbReference>
<dbReference type="PROSITE" id="PS50146">
    <property type="entry name" value="DAGK"/>
    <property type="match status" value="1"/>
</dbReference>
<sequence length="301" mass="33770">MNKKVLFIVNPKSGKEQIKTKLLEIVDLFVKNKMDLTIYTTQRSQDACEVTRNRIAEFDMIVCSGGDGTLDEVITGMMQSEIKKPLGYIPGGSTNDFAHSLKIPKNLVAAAGVITLNRQYLCDIGGFNEDYFVYIAAFGLFTDVSYQTSQQLKNILGHVAYVLEGAKRIFNIKAYKMSIEIEGEMVTEEFIYGMVTNSESVGGFRNMTGKNVKLNDGLFEVTLIKSPKNPIELQEIIGALLLQEVNPKYMYSFKTDRLIIESEDEVPWTLDGEFGGNHRQLEIVNHKQAIPIMVKSLDALK</sequence>
<evidence type="ECO:0000313" key="11">
    <source>
        <dbReference type="Proteomes" id="UP000245412"/>
    </source>
</evidence>
<dbReference type="PANTHER" id="PTHR12358:SF107">
    <property type="entry name" value="LIPID KINASE BMRU-RELATED"/>
    <property type="match status" value="1"/>
</dbReference>
<dbReference type="RefSeq" id="WP_109747919.1">
    <property type="nucleotide sequence ID" value="NZ_JANKBI010000014.1"/>
</dbReference>
<dbReference type="InterPro" id="IPR050187">
    <property type="entry name" value="Lipid_Phosphate_FormReg"/>
</dbReference>
<reference evidence="10 11" key="1">
    <citation type="submission" date="2018-05" db="EMBL/GenBank/DDBJ databases">
        <authorList>
            <person name="Goeker M."/>
            <person name="Huntemann M."/>
            <person name="Clum A."/>
            <person name="Pillay M."/>
            <person name="Palaniappan K."/>
            <person name="Varghese N."/>
            <person name="Mikhailova N."/>
            <person name="Stamatis D."/>
            <person name="Reddy T."/>
            <person name="Daum C."/>
            <person name="Shapiro N."/>
            <person name="Ivanova N."/>
            <person name="Kyrpides N."/>
            <person name="Woyke T."/>
        </authorList>
    </citation>
    <scope>NUCLEOTIDE SEQUENCE [LARGE SCALE GENOMIC DNA]</scope>
    <source>
        <strain evidence="10 11">DSM 26524</strain>
    </source>
</reference>
<evidence type="ECO:0000256" key="3">
    <source>
        <dbReference type="ARBA" id="ARBA00022679"/>
    </source>
</evidence>
<dbReference type="InterPro" id="IPR017438">
    <property type="entry name" value="ATP-NAD_kinase_N"/>
</dbReference>
<keyword evidence="7" id="KW-0594">Phospholipid biosynthesis</keyword>
<dbReference type="Pfam" id="PF00781">
    <property type="entry name" value="DAGK_cat"/>
    <property type="match status" value="1"/>
</dbReference>
<dbReference type="GO" id="GO:0005524">
    <property type="term" value="F:ATP binding"/>
    <property type="evidence" value="ECO:0007669"/>
    <property type="project" value="InterPro"/>
</dbReference>
<protein>
    <submittedName>
        <fullName evidence="10">YegS/Rv2252/BmrU family lipid kinase</fullName>
    </submittedName>
</protein>
<dbReference type="PANTHER" id="PTHR12358">
    <property type="entry name" value="SPHINGOSINE KINASE"/>
    <property type="match status" value="1"/>
</dbReference>
<dbReference type="EMBL" id="QGGY01000014">
    <property type="protein sequence ID" value="PWJ73053.1"/>
    <property type="molecule type" value="Genomic_DNA"/>
</dbReference>
<dbReference type="InterPro" id="IPR016064">
    <property type="entry name" value="NAD/diacylglycerol_kinase_sf"/>
</dbReference>
<evidence type="ECO:0000256" key="6">
    <source>
        <dbReference type="ARBA" id="ARBA00022840"/>
    </source>
</evidence>
<evidence type="ECO:0000256" key="1">
    <source>
        <dbReference type="ARBA" id="ARBA00001946"/>
    </source>
</evidence>
<dbReference type="Gene3D" id="3.40.50.10330">
    <property type="entry name" value="Probable inorganic polyphosphate/atp-NAD kinase, domain 1"/>
    <property type="match status" value="1"/>
</dbReference>
<name>A0AB73SZT9_9FIRM</name>
<evidence type="ECO:0000313" key="10">
    <source>
        <dbReference type="EMBL" id="PWJ73053.1"/>
    </source>
</evidence>
<evidence type="ECO:0000259" key="9">
    <source>
        <dbReference type="PROSITE" id="PS50146"/>
    </source>
</evidence>
<comment type="caution">
    <text evidence="10">The sequence shown here is derived from an EMBL/GenBank/DDBJ whole genome shotgun (WGS) entry which is preliminary data.</text>
</comment>
<dbReference type="Pfam" id="PF19279">
    <property type="entry name" value="YegS_C"/>
    <property type="match status" value="1"/>
</dbReference>
<evidence type="ECO:0000256" key="4">
    <source>
        <dbReference type="ARBA" id="ARBA00022741"/>
    </source>
</evidence>
<dbReference type="GO" id="GO:0004143">
    <property type="term" value="F:ATP-dependent diacylglycerol kinase activity"/>
    <property type="evidence" value="ECO:0007669"/>
    <property type="project" value="TreeGrafter"/>
</dbReference>
<keyword evidence="7" id="KW-0443">Lipid metabolism</keyword>
<keyword evidence="8" id="KW-1208">Phospholipid metabolism</keyword>
<dbReference type="AlphaFoldDB" id="A0AB73SZT9"/>
<dbReference type="GO" id="GO:0008654">
    <property type="term" value="P:phospholipid biosynthetic process"/>
    <property type="evidence" value="ECO:0007669"/>
    <property type="project" value="InterPro"/>
</dbReference>
<evidence type="ECO:0000256" key="2">
    <source>
        <dbReference type="ARBA" id="ARBA00005983"/>
    </source>
</evidence>
<evidence type="ECO:0000256" key="7">
    <source>
        <dbReference type="ARBA" id="ARBA00023209"/>
    </source>
</evidence>